<reference evidence="2 3" key="1">
    <citation type="submission" date="2017-02" db="EMBL/GenBank/DDBJ databases">
        <authorList>
            <person name="Peterson S.W."/>
        </authorList>
    </citation>
    <scope>NUCLEOTIDE SEQUENCE [LARGE SCALE GENOMIC DNA]</scope>
    <source>
        <strain evidence="2 3">ATCC BAA-908</strain>
    </source>
</reference>
<dbReference type="PROSITE" id="PS51257">
    <property type="entry name" value="PROKAR_LIPOPROTEIN"/>
    <property type="match status" value="1"/>
</dbReference>
<dbReference type="EMBL" id="FUWG01000010">
    <property type="protein sequence ID" value="SJZ50577.1"/>
    <property type="molecule type" value="Genomic_DNA"/>
</dbReference>
<evidence type="ECO:0000313" key="3">
    <source>
        <dbReference type="Proteomes" id="UP000190423"/>
    </source>
</evidence>
<sequence>MKIMKKIAAVTIAAAALFAFAGCSEDDDPNEMITGSNKKYEIDYTNTTTVTSRGYHSTAYKHAGAAVQLDFLNVNSDTKEAGVMGLIFDLEEKDGVKSFNVIGVRTADTKGGLGYYVSRFDNVTDIQAENFGTGLAENPAKETEYVKAFAKAQGEKGTDSKVTVYAYAIEEKATENGTDSAKKAYKKDEFIYKVYLINNKVANLDANGKLVDENKNEIDLSDTSPVATIATGYTKLTQNKLAVYANVYKEKTLKGTWTYRGDYKEVGVDED</sequence>
<organism evidence="2 3">
    <name type="scientific">Treponema porcinum</name>
    <dbReference type="NCBI Taxonomy" id="261392"/>
    <lineage>
        <taxon>Bacteria</taxon>
        <taxon>Pseudomonadati</taxon>
        <taxon>Spirochaetota</taxon>
        <taxon>Spirochaetia</taxon>
        <taxon>Spirochaetales</taxon>
        <taxon>Treponemataceae</taxon>
        <taxon>Treponema</taxon>
    </lineage>
</organism>
<keyword evidence="1" id="KW-0732">Signal</keyword>
<dbReference type="AlphaFoldDB" id="A0A1T4L7K2"/>
<protein>
    <recommendedName>
        <fullName evidence="4">Major membrane immunogen, membrane-anchored lipoprotein</fullName>
    </recommendedName>
</protein>
<accession>A0A1T4L7K2</accession>
<keyword evidence="3" id="KW-1185">Reference proteome</keyword>
<dbReference type="Proteomes" id="UP000190423">
    <property type="component" value="Unassembled WGS sequence"/>
</dbReference>
<name>A0A1T4L7K2_TREPO</name>
<proteinExistence type="predicted"/>
<evidence type="ECO:0000313" key="2">
    <source>
        <dbReference type="EMBL" id="SJZ50577.1"/>
    </source>
</evidence>
<gene>
    <name evidence="2" type="ORF">SAMN02745149_01493</name>
</gene>
<evidence type="ECO:0008006" key="4">
    <source>
        <dbReference type="Google" id="ProtNLM"/>
    </source>
</evidence>
<evidence type="ECO:0000256" key="1">
    <source>
        <dbReference type="SAM" id="SignalP"/>
    </source>
</evidence>
<feature type="signal peptide" evidence="1">
    <location>
        <begin position="1"/>
        <end position="21"/>
    </location>
</feature>
<feature type="chain" id="PRO_5012617185" description="Major membrane immunogen, membrane-anchored lipoprotein" evidence="1">
    <location>
        <begin position="22"/>
        <end position="271"/>
    </location>
</feature>